<comment type="caution">
    <text evidence="8">The sequence shown here is derived from an EMBL/GenBank/DDBJ whole genome shotgun (WGS) entry which is preliminary data.</text>
</comment>
<gene>
    <name evidence="8" type="ORF">M0L20_25915</name>
</gene>
<evidence type="ECO:0000256" key="7">
    <source>
        <dbReference type="SAM" id="Phobius"/>
    </source>
</evidence>
<evidence type="ECO:0000256" key="3">
    <source>
        <dbReference type="ARBA" id="ARBA00022475"/>
    </source>
</evidence>
<proteinExistence type="inferred from homology"/>
<sequence length="381" mass="40550">MESSQASYTQTDLVKYFLRLGTLGFGGPPALVSAMHRDLVMERGWISEEDYREGIALAQLAPGPLAAQLSIYLGYVHYGVSGATLAGLAFVLPSFVMVLALSWAYVQFNGFPWMQAIFYGIGAAVIGIIAMGTYKLTLKTVGKDTLGWVLFAISALATALAEQEILGLVLLSGGIYWLVKTSDFFQTGVGSGYAPFLLQALTVPTDSLLWKLALFFTKAGAFVFGSGLAIVPFLYGGVVKEYGWLTEQQFLDAVAVAMITPGPVVITVAFIGYLVAGFPGACVAAVATFLPCYLFTVLPAPYFKRWGKHPGVRAIVDGITVAAVGAIAGAVVVLARRQLVDVPAIVIAVGTLGLLYRVKKLSELYLIGGAALIGLLLRYYT</sequence>
<dbReference type="EMBL" id="JALPRF010000007">
    <property type="protein sequence ID" value="MCK8495328.1"/>
    <property type="molecule type" value="Genomic_DNA"/>
</dbReference>
<dbReference type="InterPro" id="IPR014047">
    <property type="entry name" value="Chr_Tranpt_l_chain"/>
</dbReference>
<comment type="similarity">
    <text evidence="2">Belongs to the chromate ion transporter (CHR) (TC 2.A.51) family.</text>
</comment>
<feature type="transmembrane region" description="Helical" evidence="7">
    <location>
        <begin position="255"/>
        <end position="275"/>
    </location>
</feature>
<feature type="transmembrane region" description="Helical" evidence="7">
    <location>
        <begin position="16"/>
        <end position="35"/>
    </location>
</feature>
<evidence type="ECO:0000256" key="6">
    <source>
        <dbReference type="ARBA" id="ARBA00023136"/>
    </source>
</evidence>
<keyword evidence="6 7" id="KW-0472">Membrane</keyword>
<feature type="transmembrane region" description="Helical" evidence="7">
    <location>
        <begin position="83"/>
        <end position="106"/>
    </location>
</feature>
<name>A0ABT0HT38_9BACT</name>
<dbReference type="NCBIfam" id="TIGR00937">
    <property type="entry name" value="2A51"/>
    <property type="match status" value="1"/>
</dbReference>
<dbReference type="RefSeq" id="WP_248480072.1">
    <property type="nucleotide sequence ID" value="NZ_JALPRF010000007.1"/>
</dbReference>
<keyword evidence="4 7" id="KW-0812">Transmembrane</keyword>
<keyword evidence="3" id="KW-1003">Cell membrane</keyword>
<feature type="transmembrane region" description="Helical" evidence="7">
    <location>
        <begin position="314"/>
        <end position="335"/>
    </location>
</feature>
<dbReference type="Proteomes" id="UP001202180">
    <property type="component" value="Unassembled WGS sequence"/>
</dbReference>
<dbReference type="InterPro" id="IPR003370">
    <property type="entry name" value="Chromate_transpt"/>
</dbReference>
<dbReference type="PIRSF" id="PIRSF004810">
    <property type="entry name" value="ChrA"/>
    <property type="match status" value="1"/>
</dbReference>
<feature type="transmembrane region" description="Helical" evidence="7">
    <location>
        <begin position="55"/>
        <end position="76"/>
    </location>
</feature>
<feature type="transmembrane region" description="Helical" evidence="7">
    <location>
        <begin position="282"/>
        <end position="302"/>
    </location>
</feature>
<evidence type="ECO:0000256" key="5">
    <source>
        <dbReference type="ARBA" id="ARBA00022989"/>
    </source>
</evidence>
<feature type="transmembrane region" description="Helical" evidence="7">
    <location>
        <begin position="342"/>
        <end position="358"/>
    </location>
</feature>
<feature type="transmembrane region" description="Helical" evidence="7">
    <location>
        <begin position="364"/>
        <end position="380"/>
    </location>
</feature>
<feature type="transmembrane region" description="Helical" evidence="7">
    <location>
        <begin position="146"/>
        <end position="178"/>
    </location>
</feature>
<evidence type="ECO:0000256" key="4">
    <source>
        <dbReference type="ARBA" id="ARBA00022692"/>
    </source>
</evidence>
<keyword evidence="5 7" id="KW-1133">Transmembrane helix</keyword>
<dbReference type="InterPro" id="IPR052518">
    <property type="entry name" value="CHR_Transporter"/>
</dbReference>
<dbReference type="Pfam" id="PF02417">
    <property type="entry name" value="Chromate_transp"/>
    <property type="match status" value="2"/>
</dbReference>
<evidence type="ECO:0000256" key="2">
    <source>
        <dbReference type="ARBA" id="ARBA00005262"/>
    </source>
</evidence>
<dbReference type="PANTHER" id="PTHR43663:SF1">
    <property type="entry name" value="CHROMATE TRANSPORTER"/>
    <property type="match status" value="1"/>
</dbReference>
<dbReference type="PANTHER" id="PTHR43663">
    <property type="entry name" value="CHROMATE TRANSPORT PROTEIN-RELATED"/>
    <property type="match status" value="1"/>
</dbReference>
<protein>
    <submittedName>
        <fullName evidence="8">Chromate transporter</fullName>
    </submittedName>
</protein>
<comment type="subcellular location">
    <subcellularLocation>
        <location evidence="1">Cell membrane</location>
        <topology evidence="1">Multi-pass membrane protein</topology>
    </subcellularLocation>
</comment>
<evidence type="ECO:0000313" key="9">
    <source>
        <dbReference type="Proteomes" id="UP001202180"/>
    </source>
</evidence>
<evidence type="ECO:0000313" key="8">
    <source>
        <dbReference type="EMBL" id="MCK8495328.1"/>
    </source>
</evidence>
<feature type="transmembrane region" description="Helical" evidence="7">
    <location>
        <begin position="112"/>
        <end position="134"/>
    </location>
</feature>
<organism evidence="8 9">
    <name type="scientific">Spirosoma liriopis</name>
    <dbReference type="NCBI Taxonomy" id="2937440"/>
    <lineage>
        <taxon>Bacteria</taxon>
        <taxon>Pseudomonadati</taxon>
        <taxon>Bacteroidota</taxon>
        <taxon>Cytophagia</taxon>
        <taxon>Cytophagales</taxon>
        <taxon>Cytophagaceae</taxon>
        <taxon>Spirosoma</taxon>
    </lineage>
</organism>
<feature type="transmembrane region" description="Helical" evidence="7">
    <location>
        <begin position="215"/>
        <end position="235"/>
    </location>
</feature>
<accession>A0ABT0HT38</accession>
<keyword evidence="9" id="KW-1185">Reference proteome</keyword>
<evidence type="ECO:0000256" key="1">
    <source>
        <dbReference type="ARBA" id="ARBA00004651"/>
    </source>
</evidence>
<reference evidence="8 9" key="1">
    <citation type="submission" date="2022-04" db="EMBL/GenBank/DDBJ databases">
        <title>Spirosoma sp. strain RP8 genome sequencing and assembly.</title>
        <authorList>
            <person name="Jung Y."/>
        </authorList>
    </citation>
    <scope>NUCLEOTIDE SEQUENCE [LARGE SCALE GENOMIC DNA]</scope>
    <source>
        <strain evidence="8 9">RP8</strain>
    </source>
</reference>